<dbReference type="InterPro" id="IPR001878">
    <property type="entry name" value="Znf_CCHC"/>
</dbReference>
<dbReference type="PROSITE" id="PS50158">
    <property type="entry name" value="ZF_CCHC"/>
    <property type="match status" value="1"/>
</dbReference>
<feature type="region of interest" description="Disordered" evidence="3">
    <location>
        <begin position="73"/>
        <end position="100"/>
    </location>
</feature>
<gene>
    <name evidence="5" type="primary">Ervk9_3</name>
    <name evidence="5" type="ORF">EDOCOE_R15727</name>
</gene>
<evidence type="ECO:0000256" key="1">
    <source>
        <dbReference type="ARBA" id="ARBA00022707"/>
    </source>
</evidence>
<feature type="non-terminal residue" evidence="5">
    <location>
        <position position="1"/>
    </location>
</feature>
<keyword evidence="2" id="KW-0863">Zinc-finger</keyword>
<evidence type="ECO:0000256" key="2">
    <source>
        <dbReference type="PROSITE-ProRule" id="PRU00047"/>
    </source>
</evidence>
<dbReference type="PANTHER" id="PTHR40389">
    <property type="entry name" value="ENDOGENOUS RETROVIRUS GROUP K MEMBER 24 GAG POLYPROTEIN-RELATED"/>
    <property type="match status" value="1"/>
</dbReference>
<keyword evidence="6" id="KW-1185">Reference proteome</keyword>
<dbReference type="Proteomes" id="UP000526889">
    <property type="component" value="Unassembled WGS sequence"/>
</dbReference>
<evidence type="ECO:0000313" key="5">
    <source>
        <dbReference type="EMBL" id="NXH87351.1"/>
    </source>
</evidence>
<dbReference type="Gene3D" id="4.10.60.10">
    <property type="entry name" value="Zinc finger, CCHC-type"/>
    <property type="match status" value="1"/>
</dbReference>
<keyword evidence="2" id="KW-0862">Zinc</keyword>
<keyword evidence="2" id="KW-0479">Metal-binding</keyword>
<protein>
    <submittedName>
        <fullName evidence="5">POK9 protein</fullName>
    </submittedName>
</protein>
<sequence>MAAAFAAMKGPSDKVVVCYGCGQPGHLKKDCFQAKTFTAPGVCPRCRKGKHFANQYCSKYDYERKPLLGNWSQSAGRRRAMTQIPPSPVQVNLGGIPQPQ</sequence>
<name>A0A7K9NJS7_9CORV</name>
<evidence type="ECO:0000313" key="6">
    <source>
        <dbReference type="Proteomes" id="UP000526889"/>
    </source>
</evidence>
<dbReference type="EMBL" id="VWZW01004702">
    <property type="protein sequence ID" value="NXH87351.1"/>
    <property type="molecule type" value="Genomic_DNA"/>
</dbReference>
<keyword evidence="1" id="KW-0449">Lipoprotein</keyword>
<evidence type="ECO:0000256" key="3">
    <source>
        <dbReference type="SAM" id="MobiDB-lite"/>
    </source>
</evidence>
<proteinExistence type="predicted"/>
<dbReference type="AlphaFoldDB" id="A0A7K9NJS7"/>
<comment type="caution">
    <text evidence="5">The sequence shown here is derived from an EMBL/GenBank/DDBJ whole genome shotgun (WGS) entry which is preliminary data.</text>
</comment>
<dbReference type="Pfam" id="PF00098">
    <property type="entry name" value="zf-CCHC"/>
    <property type="match status" value="1"/>
</dbReference>
<keyword evidence="1" id="KW-0519">Myristate</keyword>
<dbReference type="SUPFAM" id="SSF57756">
    <property type="entry name" value="Retrovirus zinc finger-like domains"/>
    <property type="match status" value="1"/>
</dbReference>
<dbReference type="Pfam" id="PF14787">
    <property type="entry name" value="zf-CCHC_5"/>
    <property type="match status" value="1"/>
</dbReference>
<feature type="domain" description="CCHC-type" evidence="4">
    <location>
        <begin position="18"/>
        <end position="31"/>
    </location>
</feature>
<evidence type="ECO:0000259" key="4">
    <source>
        <dbReference type="PROSITE" id="PS50158"/>
    </source>
</evidence>
<dbReference type="GO" id="GO:0003676">
    <property type="term" value="F:nucleic acid binding"/>
    <property type="evidence" value="ECO:0007669"/>
    <property type="project" value="InterPro"/>
</dbReference>
<dbReference type="InterPro" id="IPR050195">
    <property type="entry name" value="Primate_lentivir_Gag_pol-like"/>
</dbReference>
<dbReference type="InterPro" id="IPR036875">
    <property type="entry name" value="Znf_CCHC_sf"/>
</dbReference>
<reference evidence="5 6" key="1">
    <citation type="submission" date="2019-09" db="EMBL/GenBank/DDBJ databases">
        <title>Bird 10,000 Genomes (B10K) Project - Family phase.</title>
        <authorList>
            <person name="Zhang G."/>
        </authorList>
    </citation>
    <scope>NUCLEOTIDE SEQUENCE [LARGE SCALE GENOMIC DNA]</scope>
    <source>
        <strain evidence="5">B10K-DU-001-25</strain>
        <tissue evidence="5">Muscle</tissue>
    </source>
</reference>
<dbReference type="PANTHER" id="PTHR40389:SF2">
    <property type="entry name" value="ENDOGENOUS RETROVIRUS GROUP K MEMBER 24 GAG POLYPROTEIN-RELATED"/>
    <property type="match status" value="1"/>
</dbReference>
<organism evidence="5 6">
    <name type="scientific">Edolisoma coerulescens</name>
    <dbReference type="NCBI Taxonomy" id="2585810"/>
    <lineage>
        <taxon>Eukaryota</taxon>
        <taxon>Metazoa</taxon>
        <taxon>Chordata</taxon>
        <taxon>Craniata</taxon>
        <taxon>Vertebrata</taxon>
        <taxon>Euteleostomi</taxon>
        <taxon>Archelosauria</taxon>
        <taxon>Archosauria</taxon>
        <taxon>Dinosauria</taxon>
        <taxon>Saurischia</taxon>
        <taxon>Theropoda</taxon>
        <taxon>Coelurosauria</taxon>
        <taxon>Aves</taxon>
        <taxon>Neognathae</taxon>
        <taxon>Neoaves</taxon>
        <taxon>Telluraves</taxon>
        <taxon>Australaves</taxon>
        <taxon>Passeriformes</taxon>
        <taxon>Corvoidea</taxon>
        <taxon>Campephagidae</taxon>
        <taxon>Edolisoma</taxon>
    </lineage>
</organism>
<dbReference type="GO" id="GO:0008270">
    <property type="term" value="F:zinc ion binding"/>
    <property type="evidence" value="ECO:0007669"/>
    <property type="project" value="UniProtKB-KW"/>
</dbReference>
<dbReference type="SMART" id="SM00343">
    <property type="entry name" value="ZnF_C2HC"/>
    <property type="match status" value="2"/>
</dbReference>
<accession>A0A7K9NJS7</accession>
<feature type="non-terminal residue" evidence="5">
    <location>
        <position position="100"/>
    </location>
</feature>